<keyword evidence="5 7" id="KW-0472">Membrane</keyword>
<evidence type="ECO:0000256" key="2">
    <source>
        <dbReference type="ARBA" id="ARBA00006244"/>
    </source>
</evidence>
<sequence length="419" mass="47808">MNYKYFILILGCLLITIQGSKCKKVINSNAIYIFDDLQAKEYKQILNETSTLYFRFCQPILKCPELAVNTFAVIINNEGKQEQQCISLINTDQYFADSFEPVDKDESKKGVVGEFNNTLNGFSIKYVLYCSEQQESLNILEISYEKDKQEYIIDMEADNGCPLVLFSKIVEFLQDNKKFLSAILIIIGLTECLMGKKILKPTLFIFGYLFGFIFTLYISSELDIGDNPFYLWIAMIIAVLLGAFVGGLSMHLDKVGIIAVGIGLGVVLSLLLWNALLVQFVSSEYILYIIMGVLSFLFSFLSFRLFDHLIIFSTSFLGSYLVFKAIGLIAGGFPSEIKSISGNSDYRYYIYFTCIIILACFGIYYQYKQWGQKIITYDEIMQSMMNGNSQIEVKDRLLTDKDQIELRNIQQQSDVKGFQ</sequence>
<reference evidence="10" key="1">
    <citation type="submission" date="2021-01" db="EMBL/GenBank/DDBJ databases">
        <authorList>
            <consortium name="Genoscope - CEA"/>
            <person name="William W."/>
        </authorList>
    </citation>
    <scope>NUCLEOTIDE SEQUENCE</scope>
</reference>
<feature type="domain" description="TM7S3/TM198-like" evidence="9">
    <location>
        <begin position="182"/>
        <end position="367"/>
    </location>
</feature>
<feature type="transmembrane region" description="Helical" evidence="7">
    <location>
        <begin position="202"/>
        <end position="218"/>
    </location>
</feature>
<organism evidence="10 11">
    <name type="scientific">Paramecium sonneborni</name>
    <dbReference type="NCBI Taxonomy" id="65129"/>
    <lineage>
        <taxon>Eukaryota</taxon>
        <taxon>Sar</taxon>
        <taxon>Alveolata</taxon>
        <taxon>Ciliophora</taxon>
        <taxon>Intramacronucleata</taxon>
        <taxon>Oligohymenophorea</taxon>
        <taxon>Peniculida</taxon>
        <taxon>Parameciidae</taxon>
        <taxon>Paramecium</taxon>
    </lineage>
</organism>
<dbReference type="OrthoDB" id="298181at2759"/>
<evidence type="ECO:0000256" key="1">
    <source>
        <dbReference type="ARBA" id="ARBA00004141"/>
    </source>
</evidence>
<dbReference type="GO" id="GO:0005886">
    <property type="term" value="C:plasma membrane"/>
    <property type="evidence" value="ECO:0007669"/>
    <property type="project" value="TreeGrafter"/>
</dbReference>
<gene>
    <name evidence="10" type="ORF">PSON_ATCC_30995.1.T0570058</name>
</gene>
<feature type="transmembrane region" description="Helical" evidence="7">
    <location>
        <begin position="348"/>
        <end position="367"/>
    </location>
</feature>
<evidence type="ECO:0000259" key="9">
    <source>
        <dbReference type="Pfam" id="PF13886"/>
    </source>
</evidence>
<feature type="signal peptide" evidence="8">
    <location>
        <begin position="1"/>
        <end position="22"/>
    </location>
</feature>
<feature type="transmembrane region" description="Helical" evidence="7">
    <location>
        <begin position="310"/>
        <end position="333"/>
    </location>
</feature>
<feature type="transmembrane region" description="Helical" evidence="7">
    <location>
        <begin position="230"/>
        <end position="248"/>
    </location>
</feature>
<dbReference type="InterPro" id="IPR040236">
    <property type="entry name" value="TMEM198"/>
</dbReference>
<feature type="transmembrane region" description="Helical" evidence="7">
    <location>
        <begin position="255"/>
        <end position="273"/>
    </location>
</feature>
<evidence type="ECO:0000313" key="11">
    <source>
        <dbReference type="Proteomes" id="UP000692954"/>
    </source>
</evidence>
<feature type="transmembrane region" description="Helical" evidence="7">
    <location>
        <begin position="285"/>
        <end position="303"/>
    </location>
</feature>
<evidence type="ECO:0000313" key="10">
    <source>
        <dbReference type="EMBL" id="CAD8091053.1"/>
    </source>
</evidence>
<dbReference type="Pfam" id="PF13886">
    <property type="entry name" value="TM7S3_TM198"/>
    <property type="match status" value="1"/>
</dbReference>
<comment type="subcellular location">
    <subcellularLocation>
        <location evidence="1">Membrane</location>
        <topology evidence="1">Multi-pass membrane protein</topology>
    </subcellularLocation>
</comment>
<keyword evidence="4 7" id="KW-1133">Transmembrane helix</keyword>
<evidence type="ECO:0000256" key="4">
    <source>
        <dbReference type="ARBA" id="ARBA00022989"/>
    </source>
</evidence>
<dbReference type="AlphaFoldDB" id="A0A8S1NN85"/>
<name>A0A8S1NN85_9CILI</name>
<dbReference type="PANTHER" id="PTHR31247:SF5">
    <property type="entry name" value="DUF4203 DOMAIN-CONTAINING PROTEIN"/>
    <property type="match status" value="1"/>
</dbReference>
<dbReference type="InterPro" id="IPR025256">
    <property type="entry name" value="TM7S3/TM198-like_dom"/>
</dbReference>
<evidence type="ECO:0000256" key="8">
    <source>
        <dbReference type="SAM" id="SignalP"/>
    </source>
</evidence>
<dbReference type="EMBL" id="CAJJDN010000057">
    <property type="protein sequence ID" value="CAD8091053.1"/>
    <property type="molecule type" value="Genomic_DNA"/>
</dbReference>
<comment type="similarity">
    <text evidence="2">Belongs to the TMEM198 family.</text>
</comment>
<evidence type="ECO:0000256" key="5">
    <source>
        <dbReference type="ARBA" id="ARBA00023136"/>
    </source>
</evidence>
<keyword evidence="11" id="KW-1185">Reference proteome</keyword>
<evidence type="ECO:0000256" key="3">
    <source>
        <dbReference type="ARBA" id="ARBA00022692"/>
    </source>
</evidence>
<proteinExistence type="inferred from homology"/>
<protein>
    <recommendedName>
        <fullName evidence="6">Transmembrane protein 198</fullName>
    </recommendedName>
</protein>
<dbReference type="Proteomes" id="UP000692954">
    <property type="component" value="Unassembled WGS sequence"/>
</dbReference>
<accession>A0A8S1NN85</accession>
<dbReference type="PANTHER" id="PTHR31247">
    <property type="entry name" value="TRANSMEMBRANE PROTEIN 198 FAMILY MEMBER"/>
    <property type="match status" value="1"/>
</dbReference>
<keyword evidence="8" id="KW-0732">Signal</keyword>
<evidence type="ECO:0000256" key="7">
    <source>
        <dbReference type="SAM" id="Phobius"/>
    </source>
</evidence>
<keyword evidence="3 7" id="KW-0812">Transmembrane</keyword>
<evidence type="ECO:0000256" key="6">
    <source>
        <dbReference type="ARBA" id="ARBA00049737"/>
    </source>
</evidence>
<feature type="chain" id="PRO_5035733173" description="Transmembrane protein 198" evidence="8">
    <location>
        <begin position="23"/>
        <end position="419"/>
    </location>
</feature>
<comment type="caution">
    <text evidence="10">The sequence shown here is derived from an EMBL/GenBank/DDBJ whole genome shotgun (WGS) entry which is preliminary data.</text>
</comment>